<feature type="compositionally biased region" description="Basic and acidic residues" evidence="1">
    <location>
        <begin position="97"/>
        <end position="114"/>
    </location>
</feature>
<accession>A0A1Q9CX29</accession>
<reference evidence="2 3" key="1">
    <citation type="submission" date="2016-02" db="EMBL/GenBank/DDBJ databases">
        <title>Genome analysis of coral dinoflagellate symbionts highlights evolutionary adaptations to a symbiotic lifestyle.</title>
        <authorList>
            <person name="Aranda M."/>
            <person name="Li Y."/>
            <person name="Liew Y.J."/>
            <person name="Baumgarten S."/>
            <person name="Simakov O."/>
            <person name="Wilson M."/>
            <person name="Piel J."/>
            <person name="Ashoor H."/>
            <person name="Bougouffa S."/>
            <person name="Bajic V.B."/>
            <person name="Ryu T."/>
            <person name="Ravasi T."/>
            <person name="Bayer T."/>
            <person name="Micklem G."/>
            <person name="Kim H."/>
            <person name="Bhak J."/>
            <person name="Lajeunesse T.C."/>
            <person name="Voolstra C.R."/>
        </authorList>
    </citation>
    <scope>NUCLEOTIDE SEQUENCE [LARGE SCALE GENOMIC DNA]</scope>
    <source>
        <strain evidence="2 3">CCMP2467</strain>
    </source>
</reference>
<sequence>MALEEIVASLERKHETLRFALQSARLASEVRQPTERGIQVFEQTVEQELIMLEQDERTRVSGASVNVVREVPPRKPCHFFNKPGGCNRNPCPYAHVAKEDAKSQKPEKPNKPEPKLPNNPKAKESPKKRGDGKGDKGKSESKAKSKAKPRAKAAAADSTPPPASVEIIASMLRVCSELEAVLKSVDAHVGKEPLPWVLVDSGANQVLRPWSPEVEKELGQAAPLDVTLASGERRRGWKTTQGEVVLPKMFASSSPWILPVSRVVRELGYQVIWKPEAVELQSPSGRVFTCVMKHDLPYLRWKDFKDIRRQLAKSFQESSRRSYASQVSAEPNAEADEENLELTKADEIDASEDTEVWTSKMLCLEAELVAAAAKVRDIQASALEAVSKAYLAEVPEIPAADLSHVLETLVGQFPFVDRCCPRAAHRLLNTILLKQLPAESEWSTAVLSLDLTGDCVIVPSKEQAVREGGPKKWKSAGLKRWRMHNHPTQPKKVVWVSSVGDVVWTAPHTSTMLSFEERRPSQGRHDVDEYVRRGIHGYTAQQHYSLYMHSYETPDEVDDDSNHPGVECSWLQVAAHHANLVREARPSPDVWVKVGHVLIRRHFTPRVGMYEPVEDEVCKQPGTNLSADRVTIMLTEGGGKSVIIDRWTDGKPGRALLPDKRTWRGVTLFGILNPSNSDEVPEGAATVAAARTGQITEHVAHRYWLPEPAAETEMHRMEAVAENLETDELVNVSVDPREVEQATEPERSRWMEGIQGELSNLEGMEVFERITREEYESRKVRDPRLARPLPAKLVLVKKPNPESPDPENPYKHKARIVICGNMQPGAQKDLSNRAEVPDAFFTRCVFALTMILSFSLSVLDVNAAFLYAELPETEPTVVVAPPGILKRLGYAGKTELWRLRRALYGLRVSPKCWTKTRNNTIRGVEVELPGGETAVFHPADAQEHVWVLVGTQGGIVGYLLFYVDDILLAAALRNVFAIRTKVSEIWKVKDQGILANPADKSVKDEVERSHNAQKELGFLGMRIGFSGDGDLECHQIPYVKSCLKERGFSDLRGSQSLPNIQEGMEPEFDDRNCDEYRGLLRKGQQEIGSLLWASQRTRPDIAAVIGVLGSMLVTHPRKVVEWKWSHQVWRYLAATLEHKVVFDRRPNQATQMLELSVSADASFAAGGDKSRRGVVAMLNGYLVQWSSIRQSLAAQSAVETEIQAAGLGCTRAVAILNLVKGLIEGTLTVELLSDNTGCIANIMHTVTTWRNRHFCVRAAALRDQLTEHEIVLRNHSTEKISMRFLTWMTRTIEEQGRHAGGDHAIHIYITNGGDHWGQEWEQDSGGAFLKAFRA</sequence>
<dbReference type="PROSITE" id="PS50103">
    <property type="entry name" value="ZF_C3H1"/>
    <property type="match status" value="1"/>
</dbReference>
<evidence type="ECO:0000313" key="2">
    <source>
        <dbReference type="EMBL" id="OLP87481.1"/>
    </source>
</evidence>
<dbReference type="Pfam" id="PF07727">
    <property type="entry name" value="RVT_2"/>
    <property type="match status" value="1"/>
</dbReference>
<comment type="caution">
    <text evidence="2">The sequence shown here is derived from an EMBL/GenBank/DDBJ whole genome shotgun (WGS) entry which is preliminary data.</text>
</comment>
<dbReference type="GO" id="GO:0046872">
    <property type="term" value="F:metal ion binding"/>
    <property type="evidence" value="ECO:0007669"/>
    <property type="project" value="InterPro"/>
</dbReference>
<organism evidence="2 3">
    <name type="scientific">Symbiodinium microadriaticum</name>
    <name type="common">Dinoflagellate</name>
    <name type="synonym">Zooxanthella microadriatica</name>
    <dbReference type="NCBI Taxonomy" id="2951"/>
    <lineage>
        <taxon>Eukaryota</taxon>
        <taxon>Sar</taxon>
        <taxon>Alveolata</taxon>
        <taxon>Dinophyceae</taxon>
        <taxon>Suessiales</taxon>
        <taxon>Symbiodiniaceae</taxon>
        <taxon>Symbiodinium</taxon>
    </lineage>
</organism>
<dbReference type="Proteomes" id="UP000186817">
    <property type="component" value="Unassembled WGS sequence"/>
</dbReference>
<feature type="compositionally biased region" description="Basic and acidic residues" evidence="1">
    <location>
        <begin position="121"/>
        <end position="143"/>
    </location>
</feature>
<keyword evidence="3" id="KW-1185">Reference proteome</keyword>
<evidence type="ECO:0000313" key="3">
    <source>
        <dbReference type="Proteomes" id="UP000186817"/>
    </source>
</evidence>
<dbReference type="InterPro" id="IPR013103">
    <property type="entry name" value="RVT_2"/>
</dbReference>
<name>A0A1Q9CX29_SYMMI</name>
<protein>
    <submittedName>
        <fullName evidence="2">Transposon Ty2-DR3 Gag-Pol polyprotein</fullName>
    </submittedName>
</protein>
<feature type="region of interest" description="Disordered" evidence="1">
    <location>
        <begin position="97"/>
        <end position="162"/>
    </location>
</feature>
<dbReference type="CDD" id="cd09272">
    <property type="entry name" value="RNase_HI_RT_Ty1"/>
    <property type="match status" value="1"/>
</dbReference>
<dbReference type="OrthoDB" id="430476at2759"/>
<proteinExistence type="predicted"/>
<gene>
    <name evidence="2" type="primary">TY2B-DR3</name>
    <name evidence="2" type="ORF">AK812_SmicGene31288</name>
</gene>
<dbReference type="InterPro" id="IPR000571">
    <property type="entry name" value="Znf_CCCH"/>
</dbReference>
<dbReference type="EMBL" id="LSRX01000858">
    <property type="protein sequence ID" value="OLP87481.1"/>
    <property type="molecule type" value="Genomic_DNA"/>
</dbReference>
<evidence type="ECO:0000256" key="1">
    <source>
        <dbReference type="SAM" id="MobiDB-lite"/>
    </source>
</evidence>